<dbReference type="AlphaFoldDB" id="A0A3M7Q9D1"/>
<dbReference type="EMBL" id="REGN01006998">
    <property type="protein sequence ID" value="RNA07578.1"/>
    <property type="molecule type" value="Genomic_DNA"/>
</dbReference>
<comment type="caution">
    <text evidence="1">The sequence shown here is derived from an EMBL/GenBank/DDBJ whole genome shotgun (WGS) entry which is preliminary data.</text>
</comment>
<gene>
    <name evidence="1" type="ORF">BpHYR1_009833</name>
</gene>
<sequence length="72" mass="8502">MIQTKFSLSQSKSSGFLSIKLLLNNRLNNIVKFYLKIKNFLRYLLKILERILFHAKEFPRLVAFISFEPAPN</sequence>
<name>A0A3M7Q9D1_BRAPC</name>
<dbReference type="Proteomes" id="UP000276133">
    <property type="component" value="Unassembled WGS sequence"/>
</dbReference>
<proteinExistence type="predicted"/>
<keyword evidence="2" id="KW-1185">Reference proteome</keyword>
<evidence type="ECO:0000313" key="2">
    <source>
        <dbReference type="Proteomes" id="UP000276133"/>
    </source>
</evidence>
<accession>A0A3M7Q9D1</accession>
<organism evidence="1 2">
    <name type="scientific">Brachionus plicatilis</name>
    <name type="common">Marine rotifer</name>
    <name type="synonym">Brachionus muelleri</name>
    <dbReference type="NCBI Taxonomy" id="10195"/>
    <lineage>
        <taxon>Eukaryota</taxon>
        <taxon>Metazoa</taxon>
        <taxon>Spiralia</taxon>
        <taxon>Gnathifera</taxon>
        <taxon>Rotifera</taxon>
        <taxon>Eurotatoria</taxon>
        <taxon>Monogononta</taxon>
        <taxon>Pseudotrocha</taxon>
        <taxon>Ploima</taxon>
        <taxon>Brachionidae</taxon>
        <taxon>Brachionus</taxon>
    </lineage>
</organism>
<protein>
    <submittedName>
        <fullName evidence="1">Uncharacterized protein</fullName>
    </submittedName>
</protein>
<reference evidence="1 2" key="1">
    <citation type="journal article" date="2018" name="Sci. Rep.">
        <title>Genomic signatures of local adaptation to the degree of environmental predictability in rotifers.</title>
        <authorList>
            <person name="Franch-Gras L."/>
            <person name="Hahn C."/>
            <person name="Garcia-Roger E.M."/>
            <person name="Carmona M.J."/>
            <person name="Serra M."/>
            <person name="Gomez A."/>
        </authorList>
    </citation>
    <scope>NUCLEOTIDE SEQUENCE [LARGE SCALE GENOMIC DNA]</scope>
    <source>
        <strain evidence="1">HYR1</strain>
    </source>
</reference>
<evidence type="ECO:0000313" key="1">
    <source>
        <dbReference type="EMBL" id="RNA07578.1"/>
    </source>
</evidence>